<evidence type="ECO:0000313" key="3">
    <source>
        <dbReference type="Proteomes" id="UP000182063"/>
    </source>
</evidence>
<dbReference type="Pfam" id="PF08241">
    <property type="entry name" value="Methyltransf_11"/>
    <property type="match status" value="1"/>
</dbReference>
<gene>
    <name evidence="2" type="ORF">BSL82_14575</name>
</gene>
<dbReference type="InterPro" id="IPR029063">
    <property type="entry name" value="SAM-dependent_MTases_sf"/>
</dbReference>
<dbReference type="EMBL" id="CP018221">
    <property type="protein sequence ID" value="API60361.1"/>
    <property type="molecule type" value="Genomic_DNA"/>
</dbReference>
<dbReference type="PANTHER" id="PTHR43591">
    <property type="entry name" value="METHYLTRANSFERASE"/>
    <property type="match status" value="1"/>
</dbReference>
<protein>
    <submittedName>
        <fullName evidence="2">SAM-dependent methyltransferase</fullName>
    </submittedName>
</protein>
<dbReference type="RefSeq" id="WP_072598054.1">
    <property type="nucleotide sequence ID" value="NZ_CP018221.1"/>
</dbReference>
<keyword evidence="2" id="KW-0808">Transferase</keyword>
<dbReference type="AlphaFoldDB" id="A0A1L3ZXK6"/>
<name>A0A1L3ZXK6_9SPHN</name>
<dbReference type="SUPFAM" id="SSF53335">
    <property type="entry name" value="S-adenosyl-L-methionine-dependent methyltransferases"/>
    <property type="match status" value="1"/>
</dbReference>
<accession>A0A1L3ZXK6</accession>
<keyword evidence="2" id="KW-0489">Methyltransferase</keyword>
<dbReference type="OrthoDB" id="9777830at2"/>
<keyword evidence="3" id="KW-1185">Reference proteome</keyword>
<dbReference type="Gene3D" id="3.40.50.150">
    <property type="entry name" value="Vaccinia Virus protein VP39"/>
    <property type="match status" value="1"/>
</dbReference>
<organism evidence="2 3">
    <name type="scientific">Tardibacter chloracetimidivorans</name>
    <dbReference type="NCBI Taxonomy" id="1921510"/>
    <lineage>
        <taxon>Bacteria</taxon>
        <taxon>Pseudomonadati</taxon>
        <taxon>Pseudomonadota</taxon>
        <taxon>Alphaproteobacteria</taxon>
        <taxon>Sphingomonadales</taxon>
        <taxon>Sphingomonadaceae</taxon>
        <taxon>Tardibacter</taxon>
    </lineage>
</organism>
<proteinExistence type="predicted"/>
<dbReference type="KEGG" id="sphj:BSL82_14575"/>
<sequence length="232" mass="27107">MRRETTNAIRTLLEEVLPPFVRDSAAMRWLFRRHWGRLVDDLEDFRARIPFVTPEEYRDVYARLPRVQSETDNSRACIDLIARDMLGETALDVGCGTGYLLHVLAGRRPEMKLTGVDFIIDSETRKRAEGISFHEANIERLPFPDKSFDTVICTHVLEHILDFRGALAELRRVAAKRLIIVVPQEREYRFTFNPHLHFFPYPHSFLRYATPVPARHVIKSVGRDIYYHEDMG</sequence>
<feature type="domain" description="Methyltransferase type 11" evidence="1">
    <location>
        <begin position="91"/>
        <end position="176"/>
    </location>
</feature>
<evidence type="ECO:0000313" key="2">
    <source>
        <dbReference type="EMBL" id="API60361.1"/>
    </source>
</evidence>
<dbReference type="Proteomes" id="UP000182063">
    <property type="component" value="Chromosome"/>
</dbReference>
<dbReference type="InterPro" id="IPR013216">
    <property type="entry name" value="Methyltransf_11"/>
</dbReference>
<dbReference type="GO" id="GO:0032259">
    <property type="term" value="P:methylation"/>
    <property type="evidence" value="ECO:0007669"/>
    <property type="project" value="UniProtKB-KW"/>
</dbReference>
<evidence type="ECO:0000259" key="1">
    <source>
        <dbReference type="Pfam" id="PF08241"/>
    </source>
</evidence>
<dbReference type="GO" id="GO:0008757">
    <property type="term" value="F:S-adenosylmethionine-dependent methyltransferase activity"/>
    <property type="evidence" value="ECO:0007669"/>
    <property type="project" value="InterPro"/>
</dbReference>
<dbReference type="PANTHER" id="PTHR43591:SF24">
    <property type="entry name" value="2-METHOXY-6-POLYPRENYL-1,4-BENZOQUINOL METHYLASE, MITOCHONDRIAL"/>
    <property type="match status" value="1"/>
</dbReference>
<dbReference type="CDD" id="cd02440">
    <property type="entry name" value="AdoMet_MTases"/>
    <property type="match status" value="1"/>
</dbReference>
<reference evidence="3" key="1">
    <citation type="submission" date="2016-11" db="EMBL/GenBank/DDBJ databases">
        <title>Complete Genome Sequence of alachlor-degrading Sphingomonas sp. strain JJ-A5.</title>
        <authorList>
            <person name="Lee H."/>
            <person name="Ka J.-O."/>
        </authorList>
    </citation>
    <scope>NUCLEOTIDE SEQUENCE [LARGE SCALE GENOMIC DNA]</scope>
    <source>
        <strain evidence="3">JJ-A5</strain>
    </source>
</reference>
<dbReference type="STRING" id="1921510.BSL82_14575"/>